<organism evidence="1 2">
    <name type="scientific">Skermanella stibiiresistens SB22</name>
    <dbReference type="NCBI Taxonomy" id="1385369"/>
    <lineage>
        <taxon>Bacteria</taxon>
        <taxon>Pseudomonadati</taxon>
        <taxon>Pseudomonadota</taxon>
        <taxon>Alphaproteobacteria</taxon>
        <taxon>Rhodospirillales</taxon>
        <taxon>Azospirillaceae</taxon>
        <taxon>Skermanella</taxon>
    </lineage>
</organism>
<gene>
    <name evidence="1" type="ORF">N825_37135</name>
</gene>
<accession>W9H947</accession>
<evidence type="ECO:0000313" key="2">
    <source>
        <dbReference type="Proteomes" id="UP000019486"/>
    </source>
</evidence>
<reference evidence="1 2" key="1">
    <citation type="submission" date="2013-08" db="EMBL/GenBank/DDBJ databases">
        <title>The genome sequence of Skermanella stibiiresistens.</title>
        <authorList>
            <person name="Zhu W."/>
            <person name="Wang G."/>
        </authorList>
    </citation>
    <scope>NUCLEOTIDE SEQUENCE [LARGE SCALE GENOMIC DNA]</scope>
    <source>
        <strain evidence="1 2">SB22</strain>
    </source>
</reference>
<dbReference type="Proteomes" id="UP000019486">
    <property type="component" value="Unassembled WGS sequence"/>
</dbReference>
<comment type="caution">
    <text evidence="1">The sequence shown here is derived from an EMBL/GenBank/DDBJ whole genome shotgun (WGS) entry which is preliminary data.</text>
</comment>
<dbReference type="PATRIC" id="fig|1385369.3.peg.2730"/>
<evidence type="ECO:0008006" key="3">
    <source>
        <dbReference type="Google" id="ProtNLM"/>
    </source>
</evidence>
<protein>
    <recommendedName>
        <fullName evidence="3">Nucleotidyltransferase family protein</fullName>
    </recommendedName>
</protein>
<dbReference type="PANTHER" id="PTHR39166">
    <property type="entry name" value="BLL1166 PROTEIN"/>
    <property type="match status" value="1"/>
</dbReference>
<dbReference type="Pfam" id="PF06042">
    <property type="entry name" value="NTP_transf_6"/>
    <property type="match status" value="1"/>
</dbReference>
<proteinExistence type="predicted"/>
<dbReference type="EMBL" id="AVFL01000008">
    <property type="protein sequence ID" value="EWY40338.1"/>
    <property type="molecule type" value="Genomic_DNA"/>
</dbReference>
<dbReference type="InterPro" id="IPR009267">
    <property type="entry name" value="NTP_transf_6"/>
</dbReference>
<evidence type="ECO:0000313" key="1">
    <source>
        <dbReference type="EMBL" id="EWY40338.1"/>
    </source>
</evidence>
<sequence>MLERASCGLGLADWWLTSGCLAQTVWNRVAGREPDRGILDYDLIYFDPDTSWEAEDEVIRRTADLFSDLPITVQIRNQARVPLWYRAKFGVPYPPVSAASDGIDRFPCRNTAIGIRSDADDHIVHAPFGLDLTFSDTLVPNPELWVPDVYQAKVRRWMTVWPHLTALPWPTRPGIRNSPD</sequence>
<name>W9H947_9PROT</name>
<dbReference type="PANTHER" id="PTHR39166:SF1">
    <property type="entry name" value="BLL1166 PROTEIN"/>
    <property type="match status" value="1"/>
</dbReference>
<dbReference type="AlphaFoldDB" id="W9H947"/>
<keyword evidence="2" id="KW-1185">Reference proteome</keyword>